<dbReference type="GeneID" id="33358292"/>
<organism evidence="1">
    <name type="scientific">Melanothamnus harveyi</name>
    <name type="common">Filamentous red alga</name>
    <name type="synonym">Neosiphonia harveyi</name>
    <dbReference type="NCBI Taxonomy" id="397005"/>
    <lineage>
        <taxon>Eukaryota</taxon>
        <taxon>Rhodophyta</taxon>
        <taxon>Florideophyceae</taxon>
        <taxon>Rhodymeniophycidae</taxon>
        <taxon>Ceramiales</taxon>
        <taxon>Rhodomelaceae</taxon>
        <taxon>Polysiphonioideae</taxon>
        <taxon>Melanothamnus</taxon>
    </lineage>
</organism>
<keyword evidence="1" id="KW-0150">Chloroplast</keyword>
<proteinExistence type="predicted"/>
<dbReference type="AlphaFoldDB" id="A0A1Z1MHV5"/>
<accession>A0A1Z1MHV5</accession>
<dbReference type="RefSeq" id="YP_009396181.1">
    <property type="nucleotide sequence ID" value="NC_035281.1"/>
</dbReference>
<reference evidence="1" key="1">
    <citation type="journal article" date="2017" name="J. Phycol.">
        <title>Analysis of chloroplast genomes and a supermatrix inform reclassification of the Rhodomelaceae (Rhodophyta).</title>
        <authorList>
            <person name="Diaz-Tapia P."/>
            <person name="Maggs C.A."/>
            <person name="West J.A."/>
            <person name="Verbruggen H."/>
        </authorList>
    </citation>
    <scope>NUCLEOTIDE SEQUENCE</scope>
    <source>
        <strain evidence="1">PD890</strain>
    </source>
</reference>
<gene>
    <name evidence="1" type="primary">ycf58</name>
</gene>
<protein>
    <submittedName>
        <fullName evidence="1">Uncharacterized protein</fullName>
    </submittedName>
</protein>
<dbReference type="EMBL" id="MF101437">
    <property type="protein sequence ID" value="ARW65395.1"/>
    <property type="molecule type" value="Genomic_DNA"/>
</dbReference>
<keyword evidence="1" id="KW-0934">Plastid</keyword>
<name>A0A1Z1MHV5_MELHR</name>
<geneLocation type="chloroplast" evidence="1"/>
<evidence type="ECO:0000313" key="1">
    <source>
        <dbReference type="EMBL" id="ARW65395.1"/>
    </source>
</evidence>
<sequence length="154" mass="18294">MNNRNFFLRYLKGEWLLQSNLFLFTTNKQSKNEQDINFNKTCYSLNCDNSFFNKQNKINYTISIPVSNLIYNTHISTKLLGSININHEKKYFFYSNYLFKGLLAITKINYKKKVLQQEYIYLVNQNLMINISLIKSFKGKYLGTKLSSYIKKSN</sequence>